<proteinExistence type="predicted"/>
<sequence>MSASTEASYTFVTNGLTNSSTSIVKRNFPQGTTGQSRIGLQSFNHLNTKNKQKKSFTGGEEAATPEAKARNQISPEGRSSDLHPIHAVSPATIRYRQWRATTIQHDRKQNRPNPHHRRTYNRETTEEPPNRPHKQQEEAAVRRESLSCVEKPVHSVSSHRADPLSRTHSAGKNK</sequence>
<accession>A0A6D2HWA1</accession>
<dbReference type="EMBL" id="CACVBM020000477">
    <property type="protein sequence ID" value="CAA7019684.1"/>
    <property type="molecule type" value="Genomic_DNA"/>
</dbReference>
<evidence type="ECO:0000256" key="1">
    <source>
        <dbReference type="SAM" id="MobiDB-lite"/>
    </source>
</evidence>
<comment type="caution">
    <text evidence="2">The sequence shown here is derived from an EMBL/GenBank/DDBJ whole genome shotgun (WGS) entry which is preliminary data.</text>
</comment>
<reference evidence="2" key="1">
    <citation type="submission" date="2020-01" db="EMBL/GenBank/DDBJ databases">
        <authorList>
            <person name="Mishra B."/>
        </authorList>
    </citation>
    <scope>NUCLEOTIDE SEQUENCE [LARGE SCALE GENOMIC DNA]</scope>
</reference>
<feature type="region of interest" description="Disordered" evidence="1">
    <location>
        <begin position="27"/>
        <end position="174"/>
    </location>
</feature>
<gene>
    <name evidence="2" type="ORF">MERR_LOCUS6919</name>
</gene>
<dbReference type="AlphaFoldDB" id="A0A6D2HWA1"/>
<dbReference type="Proteomes" id="UP000467841">
    <property type="component" value="Unassembled WGS sequence"/>
</dbReference>
<evidence type="ECO:0000313" key="2">
    <source>
        <dbReference type="EMBL" id="CAA7019684.1"/>
    </source>
</evidence>
<organism evidence="2 3">
    <name type="scientific">Microthlaspi erraticum</name>
    <dbReference type="NCBI Taxonomy" id="1685480"/>
    <lineage>
        <taxon>Eukaryota</taxon>
        <taxon>Viridiplantae</taxon>
        <taxon>Streptophyta</taxon>
        <taxon>Embryophyta</taxon>
        <taxon>Tracheophyta</taxon>
        <taxon>Spermatophyta</taxon>
        <taxon>Magnoliopsida</taxon>
        <taxon>eudicotyledons</taxon>
        <taxon>Gunneridae</taxon>
        <taxon>Pentapetalae</taxon>
        <taxon>rosids</taxon>
        <taxon>malvids</taxon>
        <taxon>Brassicales</taxon>
        <taxon>Brassicaceae</taxon>
        <taxon>Coluteocarpeae</taxon>
        <taxon>Microthlaspi</taxon>
    </lineage>
</organism>
<feature type="compositionally biased region" description="Basic and acidic residues" evidence="1">
    <location>
        <begin position="120"/>
        <end position="145"/>
    </location>
</feature>
<name>A0A6D2HWA1_9BRAS</name>
<feature type="compositionally biased region" description="Basic residues" evidence="1">
    <location>
        <begin position="110"/>
        <end position="119"/>
    </location>
</feature>
<feature type="compositionally biased region" description="Polar residues" evidence="1">
    <location>
        <begin position="27"/>
        <end position="47"/>
    </location>
</feature>
<evidence type="ECO:0000313" key="3">
    <source>
        <dbReference type="Proteomes" id="UP000467841"/>
    </source>
</evidence>
<protein>
    <submittedName>
        <fullName evidence="2">Uncharacterized protein</fullName>
    </submittedName>
</protein>
<keyword evidence="3" id="KW-1185">Reference proteome</keyword>